<keyword evidence="2" id="KW-1185">Reference proteome</keyword>
<dbReference type="EMBL" id="JAIWYP010000004">
    <property type="protein sequence ID" value="KAH3835325.1"/>
    <property type="molecule type" value="Genomic_DNA"/>
</dbReference>
<evidence type="ECO:0000313" key="2">
    <source>
        <dbReference type="Proteomes" id="UP000828390"/>
    </source>
</evidence>
<reference evidence="1" key="1">
    <citation type="journal article" date="2019" name="bioRxiv">
        <title>The Genome of the Zebra Mussel, Dreissena polymorpha: A Resource for Invasive Species Research.</title>
        <authorList>
            <person name="McCartney M.A."/>
            <person name="Auch B."/>
            <person name="Kono T."/>
            <person name="Mallez S."/>
            <person name="Zhang Y."/>
            <person name="Obille A."/>
            <person name="Becker A."/>
            <person name="Abrahante J.E."/>
            <person name="Garbe J."/>
            <person name="Badalamenti J.P."/>
            <person name="Herman A."/>
            <person name="Mangelson H."/>
            <person name="Liachko I."/>
            <person name="Sullivan S."/>
            <person name="Sone E.D."/>
            <person name="Koren S."/>
            <person name="Silverstein K.A.T."/>
            <person name="Beckman K.B."/>
            <person name="Gohl D.M."/>
        </authorList>
    </citation>
    <scope>NUCLEOTIDE SEQUENCE</scope>
    <source>
        <strain evidence="1">Duluth1</strain>
        <tissue evidence="1">Whole animal</tissue>
    </source>
</reference>
<sequence>MGSRGNSDSVDRGIHYYAPQERRPPFLLQLPKNHAVVHPRKGVSSHPAEPNEPVDPHLRDQKAFEKRGSCADQIVTPVCQLHRL</sequence>
<accession>A0A9D4K8Y3</accession>
<dbReference type="Proteomes" id="UP000828390">
    <property type="component" value="Unassembled WGS sequence"/>
</dbReference>
<proteinExistence type="predicted"/>
<comment type="caution">
    <text evidence="1">The sequence shown here is derived from an EMBL/GenBank/DDBJ whole genome shotgun (WGS) entry which is preliminary data.</text>
</comment>
<reference evidence="1" key="2">
    <citation type="submission" date="2020-11" db="EMBL/GenBank/DDBJ databases">
        <authorList>
            <person name="McCartney M.A."/>
            <person name="Auch B."/>
            <person name="Kono T."/>
            <person name="Mallez S."/>
            <person name="Becker A."/>
            <person name="Gohl D.M."/>
            <person name="Silverstein K.A.T."/>
            <person name="Koren S."/>
            <person name="Bechman K.B."/>
            <person name="Herman A."/>
            <person name="Abrahante J.E."/>
            <person name="Garbe J."/>
        </authorList>
    </citation>
    <scope>NUCLEOTIDE SEQUENCE</scope>
    <source>
        <strain evidence="1">Duluth1</strain>
        <tissue evidence="1">Whole animal</tissue>
    </source>
</reference>
<organism evidence="1 2">
    <name type="scientific">Dreissena polymorpha</name>
    <name type="common">Zebra mussel</name>
    <name type="synonym">Mytilus polymorpha</name>
    <dbReference type="NCBI Taxonomy" id="45954"/>
    <lineage>
        <taxon>Eukaryota</taxon>
        <taxon>Metazoa</taxon>
        <taxon>Spiralia</taxon>
        <taxon>Lophotrochozoa</taxon>
        <taxon>Mollusca</taxon>
        <taxon>Bivalvia</taxon>
        <taxon>Autobranchia</taxon>
        <taxon>Heteroconchia</taxon>
        <taxon>Euheterodonta</taxon>
        <taxon>Imparidentia</taxon>
        <taxon>Neoheterodontei</taxon>
        <taxon>Myida</taxon>
        <taxon>Dreissenoidea</taxon>
        <taxon>Dreissenidae</taxon>
        <taxon>Dreissena</taxon>
    </lineage>
</organism>
<name>A0A9D4K8Y3_DREPO</name>
<dbReference type="AlphaFoldDB" id="A0A9D4K8Y3"/>
<evidence type="ECO:0000313" key="1">
    <source>
        <dbReference type="EMBL" id="KAH3835325.1"/>
    </source>
</evidence>
<gene>
    <name evidence="1" type="ORF">DPMN_108676</name>
</gene>
<protein>
    <submittedName>
        <fullName evidence="1">Uncharacterized protein</fullName>
    </submittedName>
</protein>